<evidence type="ECO:0000256" key="1">
    <source>
        <dbReference type="ARBA" id="ARBA00004496"/>
    </source>
</evidence>
<evidence type="ECO:0000313" key="7">
    <source>
        <dbReference type="EMBL" id="OPJ63229.1"/>
    </source>
</evidence>
<keyword evidence="4" id="KW-0132">Cell division</keyword>
<dbReference type="Proteomes" id="UP000190080">
    <property type="component" value="Unassembled WGS sequence"/>
</dbReference>
<dbReference type="Pfam" id="PF05103">
    <property type="entry name" value="DivIVA"/>
    <property type="match status" value="1"/>
</dbReference>
<evidence type="ECO:0000256" key="2">
    <source>
        <dbReference type="ARBA" id="ARBA00009008"/>
    </source>
</evidence>
<accession>A0A1V4ITJ7</accession>
<evidence type="ECO:0000256" key="5">
    <source>
        <dbReference type="ARBA" id="ARBA00023054"/>
    </source>
</evidence>
<keyword evidence="5" id="KW-0175">Coiled coil</keyword>
<gene>
    <name evidence="7" type="primary">divIVA</name>
    <name evidence="7" type="ORF">CLORY_13120</name>
</gene>
<dbReference type="NCBIfam" id="TIGR03544">
    <property type="entry name" value="DivI1A_domain"/>
    <property type="match status" value="1"/>
</dbReference>
<dbReference type="InterPro" id="IPR007793">
    <property type="entry name" value="DivIVA_fam"/>
</dbReference>
<reference evidence="7 8" key="1">
    <citation type="submission" date="2017-03" db="EMBL/GenBank/DDBJ databases">
        <title>Genome sequence of Clostridium oryzae DSM 28571.</title>
        <authorList>
            <person name="Poehlein A."/>
            <person name="Daniel R."/>
        </authorList>
    </citation>
    <scope>NUCLEOTIDE SEQUENCE [LARGE SCALE GENOMIC DNA]</scope>
    <source>
        <strain evidence="7 8">DSM 28571</strain>
    </source>
</reference>
<name>A0A1V4ITJ7_9CLOT</name>
<comment type="caution">
    <text evidence="7">The sequence shown here is derived from an EMBL/GenBank/DDBJ whole genome shotgun (WGS) entry which is preliminary data.</text>
</comment>
<evidence type="ECO:0000256" key="6">
    <source>
        <dbReference type="ARBA" id="ARBA00023306"/>
    </source>
</evidence>
<organism evidence="7 8">
    <name type="scientific">Clostridium oryzae</name>
    <dbReference type="NCBI Taxonomy" id="1450648"/>
    <lineage>
        <taxon>Bacteria</taxon>
        <taxon>Bacillati</taxon>
        <taxon>Bacillota</taxon>
        <taxon>Clostridia</taxon>
        <taxon>Eubacteriales</taxon>
        <taxon>Clostridiaceae</taxon>
        <taxon>Clostridium</taxon>
    </lineage>
</organism>
<dbReference type="PANTHER" id="PTHR35794:SF2">
    <property type="entry name" value="CELL DIVISION PROTEIN DIVIVA"/>
    <property type="match status" value="1"/>
</dbReference>
<keyword evidence="3" id="KW-0963">Cytoplasm</keyword>
<dbReference type="GO" id="GO:0051301">
    <property type="term" value="P:cell division"/>
    <property type="evidence" value="ECO:0007669"/>
    <property type="project" value="UniProtKB-KW"/>
</dbReference>
<comment type="similarity">
    <text evidence="2">Belongs to the DivIVA family.</text>
</comment>
<keyword evidence="6" id="KW-0131">Cell cycle</keyword>
<evidence type="ECO:0000313" key="8">
    <source>
        <dbReference type="Proteomes" id="UP000190080"/>
    </source>
</evidence>
<dbReference type="InterPro" id="IPR019933">
    <property type="entry name" value="DivIVA_domain"/>
</dbReference>
<dbReference type="EMBL" id="MZGV01000010">
    <property type="protein sequence ID" value="OPJ63229.1"/>
    <property type="molecule type" value="Genomic_DNA"/>
</dbReference>
<dbReference type="OrthoDB" id="9815492at2"/>
<keyword evidence="8" id="KW-1185">Reference proteome</keyword>
<dbReference type="GO" id="GO:0005737">
    <property type="term" value="C:cytoplasm"/>
    <property type="evidence" value="ECO:0007669"/>
    <property type="project" value="UniProtKB-SubCell"/>
</dbReference>
<comment type="subcellular location">
    <subcellularLocation>
        <location evidence="1">Cytoplasm</location>
    </subcellularLocation>
</comment>
<evidence type="ECO:0000256" key="4">
    <source>
        <dbReference type="ARBA" id="ARBA00022618"/>
    </source>
</evidence>
<dbReference type="Gene3D" id="6.10.250.660">
    <property type="match status" value="1"/>
</dbReference>
<proteinExistence type="inferred from homology"/>
<protein>
    <submittedName>
        <fullName evidence="7">Septum site-determining protein DivIVA</fullName>
    </submittedName>
</protein>
<dbReference type="STRING" id="1450648.CLORY_13120"/>
<dbReference type="PANTHER" id="PTHR35794">
    <property type="entry name" value="CELL DIVISION PROTEIN DIVIVA"/>
    <property type="match status" value="1"/>
</dbReference>
<sequence>MRLTAMDINSKEFKKGFRGYNIDEVDEFILKVSEDYEALYKENSTMKDKISNLNEKIQHYSKIEDTIQNTLILAQNAADQAKTNAQKEAELIIKNANDTAQKILEKAHNDVMTVNGDYDRLKQEFAKFRAKFRNFMKTQMETFDDLEKDFAKNYNVGTPVEEINEKEIVSSQIPKEEEIVEHSFNDDELNEIKKFFASEE</sequence>
<dbReference type="AlphaFoldDB" id="A0A1V4ITJ7"/>
<evidence type="ECO:0000256" key="3">
    <source>
        <dbReference type="ARBA" id="ARBA00022490"/>
    </source>
</evidence>
<dbReference type="RefSeq" id="WP_079422728.1">
    <property type="nucleotide sequence ID" value="NZ_MZGV01000010.1"/>
</dbReference>